<accession>A0A1L9WW23</accession>
<name>A0A1L9WW23_ASPA1</name>
<dbReference type="OMA" id="IARTRWI"/>
<feature type="transmembrane region" description="Helical" evidence="1">
    <location>
        <begin position="26"/>
        <end position="46"/>
    </location>
</feature>
<dbReference type="PANTHER" id="PTHR36124">
    <property type="match status" value="1"/>
</dbReference>
<dbReference type="EMBL" id="KV878976">
    <property type="protein sequence ID" value="OJK00333.1"/>
    <property type="molecule type" value="Genomic_DNA"/>
</dbReference>
<dbReference type="Proteomes" id="UP000184546">
    <property type="component" value="Unassembled WGS sequence"/>
</dbReference>
<dbReference type="GeneID" id="30976382"/>
<protein>
    <recommendedName>
        <fullName evidence="4">ER-bound oxygenase mpaB/mpaB'/Rubber oxygenase catalytic domain-containing protein</fullName>
    </recommendedName>
</protein>
<evidence type="ECO:0000256" key="1">
    <source>
        <dbReference type="SAM" id="Phobius"/>
    </source>
</evidence>
<gene>
    <name evidence="2" type="ORF">ASPACDRAFT_52066</name>
</gene>
<dbReference type="RefSeq" id="XP_020056672.1">
    <property type="nucleotide sequence ID" value="XM_020202568.1"/>
</dbReference>
<sequence length="425" mass="49151">MANATENSSEFKGPSLFSSDASSHPYVTYFILAITSYVTLVNLLRFRKVKWMHKRYNYPTRESFARMTDDDAWAIQKTMLEQEFPFFYLKSLQFALFRTYGIPTISKLLAGTAQFSKPETSLKRYADTVVLIQEFMGNAPSSERARIAIARTRWMHSGYRASGKILEDDMLYTLALFAVQPVRFLEKYEWRGATDLEKCAMGTFWKSVGDNLNISYDALPSGKDGFQDGLLWLEEVMAWADAYEAKCMVPHVKNRETADQTTEVLLYMVPEAFKHVGLKFVSYMMDDRLRKAMMYDPPPTAYARVFAGLLAVRRFAMRHLALPRPYILRYKTFTDVDEHGRIFSTEWDAAPYYAKPTLRNRWGPVAWLTWAFGRPLPGGEGKKYYPQGYYVPDVGPKYFEGRGRKDLQQITKELETSRRGQCPFI</sequence>
<dbReference type="STRING" id="690307.A0A1L9WW23"/>
<dbReference type="VEuPathDB" id="FungiDB:ASPACDRAFT_52066"/>
<organism evidence="2 3">
    <name type="scientific">Aspergillus aculeatus (strain ATCC 16872 / CBS 172.66 / WB 5094)</name>
    <dbReference type="NCBI Taxonomy" id="690307"/>
    <lineage>
        <taxon>Eukaryota</taxon>
        <taxon>Fungi</taxon>
        <taxon>Dikarya</taxon>
        <taxon>Ascomycota</taxon>
        <taxon>Pezizomycotina</taxon>
        <taxon>Eurotiomycetes</taxon>
        <taxon>Eurotiomycetidae</taxon>
        <taxon>Eurotiales</taxon>
        <taxon>Aspergillaceae</taxon>
        <taxon>Aspergillus</taxon>
        <taxon>Aspergillus subgen. Circumdati</taxon>
    </lineage>
</organism>
<proteinExistence type="predicted"/>
<evidence type="ECO:0008006" key="4">
    <source>
        <dbReference type="Google" id="ProtNLM"/>
    </source>
</evidence>
<dbReference type="GO" id="GO:0016491">
    <property type="term" value="F:oxidoreductase activity"/>
    <property type="evidence" value="ECO:0007669"/>
    <property type="project" value="InterPro"/>
</dbReference>
<dbReference type="AlphaFoldDB" id="A0A1L9WW23"/>
<dbReference type="InterPro" id="IPR046366">
    <property type="entry name" value="MPAB"/>
</dbReference>
<keyword evidence="1" id="KW-1133">Transmembrane helix</keyword>
<keyword evidence="3" id="KW-1185">Reference proteome</keyword>
<dbReference type="OrthoDB" id="545169at2759"/>
<keyword evidence="1" id="KW-0472">Membrane</keyword>
<evidence type="ECO:0000313" key="2">
    <source>
        <dbReference type="EMBL" id="OJK00333.1"/>
    </source>
</evidence>
<evidence type="ECO:0000313" key="3">
    <source>
        <dbReference type="Proteomes" id="UP000184546"/>
    </source>
</evidence>
<reference evidence="3" key="1">
    <citation type="journal article" date="2017" name="Genome Biol.">
        <title>Comparative genomics reveals high biological diversity and specific adaptations in the industrially and medically important fungal genus Aspergillus.</title>
        <authorList>
            <person name="de Vries R.P."/>
            <person name="Riley R."/>
            <person name="Wiebenga A."/>
            <person name="Aguilar-Osorio G."/>
            <person name="Amillis S."/>
            <person name="Uchima C.A."/>
            <person name="Anderluh G."/>
            <person name="Asadollahi M."/>
            <person name="Askin M."/>
            <person name="Barry K."/>
            <person name="Battaglia E."/>
            <person name="Bayram O."/>
            <person name="Benocci T."/>
            <person name="Braus-Stromeyer S.A."/>
            <person name="Caldana C."/>
            <person name="Canovas D."/>
            <person name="Cerqueira G.C."/>
            <person name="Chen F."/>
            <person name="Chen W."/>
            <person name="Choi C."/>
            <person name="Clum A."/>
            <person name="Dos Santos R.A."/>
            <person name="Damasio A.R."/>
            <person name="Diallinas G."/>
            <person name="Emri T."/>
            <person name="Fekete E."/>
            <person name="Flipphi M."/>
            <person name="Freyberg S."/>
            <person name="Gallo A."/>
            <person name="Gournas C."/>
            <person name="Habgood R."/>
            <person name="Hainaut M."/>
            <person name="Harispe M.L."/>
            <person name="Henrissat B."/>
            <person name="Hilden K.S."/>
            <person name="Hope R."/>
            <person name="Hossain A."/>
            <person name="Karabika E."/>
            <person name="Karaffa L."/>
            <person name="Karanyi Z."/>
            <person name="Krasevec N."/>
            <person name="Kuo A."/>
            <person name="Kusch H."/>
            <person name="LaButti K."/>
            <person name="Lagendijk E.L."/>
            <person name="Lapidus A."/>
            <person name="Levasseur A."/>
            <person name="Lindquist E."/>
            <person name="Lipzen A."/>
            <person name="Logrieco A.F."/>
            <person name="MacCabe A."/>
            <person name="Maekelae M.R."/>
            <person name="Malavazi I."/>
            <person name="Melin P."/>
            <person name="Meyer V."/>
            <person name="Mielnichuk N."/>
            <person name="Miskei M."/>
            <person name="Molnar A.P."/>
            <person name="Mule G."/>
            <person name="Ngan C.Y."/>
            <person name="Orejas M."/>
            <person name="Orosz E."/>
            <person name="Ouedraogo J.P."/>
            <person name="Overkamp K.M."/>
            <person name="Park H.-S."/>
            <person name="Perrone G."/>
            <person name="Piumi F."/>
            <person name="Punt P.J."/>
            <person name="Ram A.F."/>
            <person name="Ramon A."/>
            <person name="Rauscher S."/>
            <person name="Record E."/>
            <person name="Riano-Pachon D.M."/>
            <person name="Robert V."/>
            <person name="Roehrig J."/>
            <person name="Ruller R."/>
            <person name="Salamov A."/>
            <person name="Salih N.S."/>
            <person name="Samson R.A."/>
            <person name="Sandor E."/>
            <person name="Sanguinetti M."/>
            <person name="Schuetze T."/>
            <person name="Sepcic K."/>
            <person name="Shelest E."/>
            <person name="Sherlock G."/>
            <person name="Sophianopoulou V."/>
            <person name="Squina F.M."/>
            <person name="Sun H."/>
            <person name="Susca A."/>
            <person name="Todd R.B."/>
            <person name="Tsang A."/>
            <person name="Unkles S.E."/>
            <person name="van de Wiele N."/>
            <person name="van Rossen-Uffink D."/>
            <person name="Oliveira J.V."/>
            <person name="Vesth T.C."/>
            <person name="Visser J."/>
            <person name="Yu J.-H."/>
            <person name="Zhou M."/>
            <person name="Andersen M.R."/>
            <person name="Archer D.B."/>
            <person name="Baker S.E."/>
            <person name="Benoit I."/>
            <person name="Brakhage A.A."/>
            <person name="Braus G.H."/>
            <person name="Fischer R."/>
            <person name="Frisvad J.C."/>
            <person name="Goldman G.H."/>
            <person name="Houbraken J."/>
            <person name="Oakley B."/>
            <person name="Pocsi I."/>
            <person name="Scazzocchio C."/>
            <person name="Seiboth B."/>
            <person name="vanKuyk P.A."/>
            <person name="Wortman J."/>
            <person name="Dyer P.S."/>
            <person name="Grigoriev I.V."/>
        </authorList>
    </citation>
    <scope>NUCLEOTIDE SEQUENCE [LARGE SCALE GENOMIC DNA]</scope>
    <source>
        <strain evidence="3">ATCC 16872 / CBS 172.66 / WB 5094</strain>
    </source>
</reference>
<dbReference type="PANTHER" id="PTHR36124:SF6">
    <property type="entry name" value="ER-BOUND OXYGENASE MPAB_MPAB'_RUBBER OXYGENASE CATALYTIC DOMAIN-CONTAINING PROTEIN"/>
    <property type="match status" value="1"/>
</dbReference>
<keyword evidence="1" id="KW-0812">Transmembrane</keyword>